<accession>A0A1H3BM74</accession>
<dbReference type="STRING" id="356660.SAMN05444336_10580"/>
<evidence type="ECO:0000256" key="1">
    <source>
        <dbReference type="ARBA" id="ARBA00003236"/>
    </source>
</evidence>
<dbReference type="GO" id="GO:0005975">
    <property type="term" value="P:carbohydrate metabolic process"/>
    <property type="evidence" value="ECO:0007669"/>
    <property type="project" value="InterPro"/>
</dbReference>
<dbReference type="RefSeq" id="WP_092683073.1">
    <property type="nucleotide sequence ID" value="NZ_FNMZ01000005.1"/>
</dbReference>
<dbReference type="Proteomes" id="UP000199118">
    <property type="component" value="Unassembled WGS sequence"/>
</dbReference>
<evidence type="ECO:0000313" key="7">
    <source>
        <dbReference type="Proteomes" id="UP000199118"/>
    </source>
</evidence>
<evidence type="ECO:0000256" key="2">
    <source>
        <dbReference type="ARBA" id="ARBA00010973"/>
    </source>
</evidence>
<dbReference type="PANTHER" id="PTHR43123:SF1">
    <property type="entry name" value="POLYSACCHARIDE DEACETYLASE-RELATED"/>
    <property type="match status" value="1"/>
</dbReference>
<dbReference type="Gene3D" id="3.20.20.370">
    <property type="entry name" value="Glycoside hydrolase/deacetylase"/>
    <property type="match status" value="1"/>
</dbReference>
<dbReference type="PROSITE" id="PS51677">
    <property type="entry name" value="NODB"/>
    <property type="match status" value="1"/>
</dbReference>
<proteinExistence type="inferred from homology"/>
<organism evidence="6 7">
    <name type="scientific">Albimonas donghaensis</name>
    <dbReference type="NCBI Taxonomy" id="356660"/>
    <lineage>
        <taxon>Bacteria</taxon>
        <taxon>Pseudomonadati</taxon>
        <taxon>Pseudomonadota</taxon>
        <taxon>Alphaproteobacteria</taxon>
        <taxon>Rhodobacterales</taxon>
        <taxon>Paracoccaceae</taxon>
        <taxon>Albimonas</taxon>
    </lineage>
</organism>
<reference evidence="6 7" key="1">
    <citation type="submission" date="2016-10" db="EMBL/GenBank/DDBJ databases">
        <authorList>
            <person name="de Groot N.N."/>
        </authorList>
    </citation>
    <scope>NUCLEOTIDE SEQUENCE [LARGE SCALE GENOMIC DNA]</scope>
    <source>
        <strain evidence="6 7">DSM 17890</strain>
    </source>
</reference>
<dbReference type="GO" id="GO:0016810">
    <property type="term" value="F:hydrolase activity, acting on carbon-nitrogen (but not peptide) bonds"/>
    <property type="evidence" value="ECO:0007669"/>
    <property type="project" value="InterPro"/>
</dbReference>
<sequence>MTGELSWPDGKTLALSVVVNVEEGSEMSIADGDKKPEPVDELGVALGAPIRNYANESNYQYGIRAGGPRIFKLLEKHGVTTSVTAAALSLERAPHIAAMIRDGGHEPTSHGYRWIHQFSYDEPREREFIAKAAASIETTTGTRPRGWLSRYLHTPRTRRLLVEEGYDYHMDDLSDDVPRWEPVEMEDGSVRPLICMPYAIDTNDMKFWTSPSLTPQAWLDYAKKSFDWLLEESRTEGPKMLNVGLHLRIIGRPGRIWALDEFLTHVTAAQDEGVWIAQRGQIAERFRQCCPWQG</sequence>
<dbReference type="Pfam" id="PF01522">
    <property type="entry name" value="Polysacc_deac_1"/>
    <property type="match status" value="1"/>
</dbReference>
<evidence type="ECO:0000256" key="3">
    <source>
        <dbReference type="ARBA" id="ARBA00020071"/>
    </source>
</evidence>
<comment type="similarity">
    <text evidence="2">Belongs to the polysaccharide deacetylase family.</text>
</comment>
<dbReference type="PANTHER" id="PTHR43123">
    <property type="entry name" value="POLYSACCHARIDE DEACETYLASE-RELATED"/>
    <property type="match status" value="1"/>
</dbReference>
<gene>
    <name evidence="6" type="ORF">SAMN05444336_10580</name>
</gene>
<dbReference type="AlphaFoldDB" id="A0A1H3BM74"/>
<evidence type="ECO:0000313" key="6">
    <source>
        <dbReference type="EMBL" id="SDX42885.1"/>
    </source>
</evidence>
<evidence type="ECO:0000256" key="4">
    <source>
        <dbReference type="ARBA" id="ARBA00032976"/>
    </source>
</evidence>
<dbReference type="EMBL" id="FNMZ01000005">
    <property type="protein sequence ID" value="SDX42885.1"/>
    <property type="molecule type" value="Genomic_DNA"/>
</dbReference>
<protein>
    <recommendedName>
        <fullName evidence="3">Chitooligosaccharide deacetylase</fullName>
    </recommendedName>
    <alternativeName>
        <fullName evidence="4">Nodulation protein B</fullName>
    </alternativeName>
</protein>
<dbReference type="SUPFAM" id="SSF88713">
    <property type="entry name" value="Glycoside hydrolase/deacetylase"/>
    <property type="match status" value="1"/>
</dbReference>
<comment type="function">
    <text evidence="1">Is involved in generating a small heat-stable compound (Nod), an acylated oligomer of N-acetylglucosamine, that stimulates mitosis in various plant protoplasts.</text>
</comment>
<dbReference type="InterPro" id="IPR002509">
    <property type="entry name" value="NODB_dom"/>
</dbReference>
<evidence type="ECO:0000259" key="5">
    <source>
        <dbReference type="PROSITE" id="PS51677"/>
    </source>
</evidence>
<feature type="domain" description="NodB homology" evidence="5">
    <location>
        <begin position="53"/>
        <end position="277"/>
    </location>
</feature>
<keyword evidence="7" id="KW-1185">Reference proteome</keyword>
<dbReference type="OrthoDB" id="9787041at2"/>
<dbReference type="InterPro" id="IPR011330">
    <property type="entry name" value="Glyco_hydro/deAcase_b/a-brl"/>
</dbReference>
<name>A0A1H3BM74_9RHOB</name>